<dbReference type="EMBL" id="JRNQ01000104">
    <property type="protein sequence ID" value="KGF42994.1"/>
    <property type="molecule type" value="Genomic_DNA"/>
</dbReference>
<evidence type="ECO:0000313" key="2">
    <source>
        <dbReference type="Proteomes" id="UP000029525"/>
    </source>
</evidence>
<reference evidence="1 2" key="1">
    <citation type="submission" date="2014-07" db="EMBL/GenBank/DDBJ databases">
        <authorList>
            <person name="McCorrison J."/>
            <person name="Sanka R."/>
            <person name="Torralba M."/>
            <person name="Gillis M."/>
            <person name="Haft D.H."/>
            <person name="Methe B."/>
            <person name="Sutton G."/>
            <person name="Nelson K.E."/>
        </authorList>
    </citation>
    <scope>NUCLEOTIDE SEQUENCE [LARGE SCALE GENOMIC DNA]</scope>
    <source>
        <strain evidence="1 2">DNF00320</strain>
    </source>
</reference>
<dbReference type="AlphaFoldDB" id="A0A096CCM3"/>
<proteinExistence type="predicted"/>
<gene>
    <name evidence="1" type="ORF">HMPREF0647_10620</name>
</gene>
<dbReference type="Proteomes" id="UP000029525">
    <property type="component" value="Unassembled WGS sequence"/>
</dbReference>
<name>A0A096CCM3_9BACT</name>
<organism evidence="1 2">
    <name type="scientific">Prevotella bivia DNF00320</name>
    <dbReference type="NCBI Taxonomy" id="1401068"/>
    <lineage>
        <taxon>Bacteria</taxon>
        <taxon>Pseudomonadati</taxon>
        <taxon>Bacteroidota</taxon>
        <taxon>Bacteroidia</taxon>
        <taxon>Bacteroidales</taxon>
        <taxon>Prevotellaceae</taxon>
        <taxon>Prevotella</taxon>
    </lineage>
</organism>
<evidence type="ECO:0000313" key="1">
    <source>
        <dbReference type="EMBL" id="KGF42994.1"/>
    </source>
</evidence>
<protein>
    <submittedName>
        <fullName evidence="1">Uncharacterized protein</fullName>
    </submittedName>
</protein>
<accession>A0A096CCM3</accession>
<dbReference type="OrthoDB" id="1148998at2"/>
<sequence length="78" mass="9369">MEIHVIYLVYRTDEWHSLASRELVYIGEDMEDIIAQLMVHRGMTEEDAKEIRCILQTQCNNRGYEWEFEAQRLNAFTD</sequence>
<dbReference type="RefSeq" id="WP_036868646.1">
    <property type="nucleotide sequence ID" value="NZ_JRNQ01000104.1"/>
</dbReference>
<comment type="caution">
    <text evidence="1">The sequence shown here is derived from an EMBL/GenBank/DDBJ whole genome shotgun (WGS) entry which is preliminary data.</text>
</comment>